<dbReference type="EMBL" id="JARK01001693">
    <property type="protein sequence ID" value="EYB82547.1"/>
    <property type="molecule type" value="Genomic_DNA"/>
</dbReference>
<evidence type="ECO:0000313" key="6">
    <source>
        <dbReference type="EMBL" id="EYB82547.1"/>
    </source>
</evidence>
<sequence length="346" mass="39378">MSKEAVRLKEEGNVCFREKRYHKAIELYSQSLQVEQSATVLGIFHIFLAVFILHRGAASYFCTLHESESWIQTLQDVLPFLGYIHKCLCLANRAQSHLNLEQWAKAIMDCNRALEIDSKMEKVLYRRAQALEKIGLKASAHKDLERCLEIAPSSAVKAMIEKLANKQDAEVIDVPCVEKGDEIRSDSDFVEIAIDIPRQSVEKVEESAAQSSEDAAVPNEVTQFRVPTTLRQFSKDYRELERLPPENFAKYFLSIPTTIYSSLFGELMETEMVSRLIRGLIKLLESSSVTAAEVSECLLHLADVPRFELLVMFLGDDEKKDLASICLHLTESDAVFIREKYHLEDE</sequence>
<reference evidence="7" key="1">
    <citation type="journal article" date="2015" name="Nat. Genet.">
        <title>The genome and transcriptome of the zoonotic hookworm Ancylostoma ceylanicum identify infection-specific gene families.</title>
        <authorList>
            <person name="Schwarz E.M."/>
            <person name="Hu Y."/>
            <person name="Antoshechkin I."/>
            <person name="Miller M.M."/>
            <person name="Sternberg P.W."/>
            <person name="Aroian R.V."/>
        </authorList>
    </citation>
    <scope>NUCLEOTIDE SEQUENCE</scope>
    <source>
        <strain evidence="7">HY135</strain>
    </source>
</reference>
<gene>
    <name evidence="6" type="primary">Acey_s0357.g3383</name>
    <name evidence="6" type="synonym">Acey-C33H5.8</name>
    <name evidence="6" type="ORF">Y032_0357g3383</name>
</gene>
<evidence type="ECO:0000256" key="1">
    <source>
        <dbReference type="ARBA" id="ARBA00022737"/>
    </source>
</evidence>
<evidence type="ECO:0000256" key="3">
    <source>
        <dbReference type="ARBA" id="ARBA00038275"/>
    </source>
</evidence>
<dbReference type="PANTHER" id="PTHR46423:SF1">
    <property type="entry name" value="RNA POLYMERASE II-ASSOCIATED PROTEIN 3"/>
    <property type="match status" value="1"/>
</dbReference>
<dbReference type="Proteomes" id="UP000024635">
    <property type="component" value="Unassembled WGS sequence"/>
</dbReference>
<dbReference type="GO" id="GO:0101031">
    <property type="term" value="C:protein folding chaperone complex"/>
    <property type="evidence" value="ECO:0007669"/>
    <property type="project" value="TreeGrafter"/>
</dbReference>
<proteinExistence type="inferred from homology"/>
<feature type="domain" description="RNA-polymerase II-associated protein 3-like C-terminal" evidence="5">
    <location>
        <begin position="227"/>
        <end position="319"/>
    </location>
</feature>
<dbReference type="InterPro" id="IPR051966">
    <property type="entry name" value="RPAP3"/>
</dbReference>
<dbReference type="STRING" id="53326.A0A016RWW5"/>
<dbReference type="OrthoDB" id="245563at2759"/>
<keyword evidence="1" id="KW-0677">Repeat</keyword>
<comment type="caution">
    <text evidence="6">The sequence shown here is derived from an EMBL/GenBank/DDBJ whole genome shotgun (WGS) entry which is preliminary data.</text>
</comment>
<keyword evidence="2" id="KW-0802">TPR repeat</keyword>
<dbReference type="AlphaFoldDB" id="A0A016RWW5"/>
<comment type="similarity">
    <text evidence="3">Belongs to the RPAP3 family.</text>
</comment>
<accession>A0A016RWW5</accession>
<dbReference type="Gene3D" id="1.25.40.10">
    <property type="entry name" value="Tetratricopeptide repeat domain"/>
    <property type="match status" value="1"/>
</dbReference>
<evidence type="ECO:0000259" key="5">
    <source>
        <dbReference type="Pfam" id="PF13877"/>
    </source>
</evidence>
<dbReference type="InterPro" id="IPR011990">
    <property type="entry name" value="TPR-like_helical_dom_sf"/>
</dbReference>
<organism evidence="6 7">
    <name type="scientific">Ancylostoma ceylanicum</name>
    <dbReference type="NCBI Taxonomy" id="53326"/>
    <lineage>
        <taxon>Eukaryota</taxon>
        <taxon>Metazoa</taxon>
        <taxon>Ecdysozoa</taxon>
        <taxon>Nematoda</taxon>
        <taxon>Chromadorea</taxon>
        <taxon>Rhabditida</taxon>
        <taxon>Rhabditina</taxon>
        <taxon>Rhabditomorpha</taxon>
        <taxon>Strongyloidea</taxon>
        <taxon>Ancylostomatidae</taxon>
        <taxon>Ancylostomatinae</taxon>
        <taxon>Ancylostoma</taxon>
    </lineage>
</organism>
<name>A0A016RWW5_9BILA</name>
<dbReference type="InterPro" id="IPR025986">
    <property type="entry name" value="RPAP3-like_C"/>
</dbReference>
<dbReference type="Pfam" id="PF13181">
    <property type="entry name" value="TPR_8"/>
    <property type="match status" value="1"/>
</dbReference>
<dbReference type="PANTHER" id="PTHR46423">
    <property type="entry name" value="RNA POLYMERASE II-ASSOCIATED PROTEIN 3"/>
    <property type="match status" value="1"/>
</dbReference>
<evidence type="ECO:0000256" key="2">
    <source>
        <dbReference type="ARBA" id="ARBA00022803"/>
    </source>
</evidence>
<dbReference type="Pfam" id="PF13877">
    <property type="entry name" value="RPAP3_C"/>
    <property type="match status" value="1"/>
</dbReference>
<dbReference type="SUPFAM" id="SSF48452">
    <property type="entry name" value="TPR-like"/>
    <property type="match status" value="1"/>
</dbReference>
<evidence type="ECO:0000256" key="4">
    <source>
        <dbReference type="ARBA" id="ARBA00040133"/>
    </source>
</evidence>
<keyword evidence="7" id="KW-1185">Reference proteome</keyword>
<evidence type="ECO:0000313" key="7">
    <source>
        <dbReference type="Proteomes" id="UP000024635"/>
    </source>
</evidence>
<protein>
    <recommendedName>
        <fullName evidence="4">RNA polymerase II-associated protein 3</fullName>
    </recommendedName>
</protein>
<dbReference type="SMART" id="SM00028">
    <property type="entry name" value="TPR"/>
    <property type="match status" value="3"/>
</dbReference>
<dbReference type="InterPro" id="IPR019734">
    <property type="entry name" value="TPR_rpt"/>
</dbReference>